<organism evidence="4 5">
    <name type="scientific">Niastella koreensis</name>
    <dbReference type="NCBI Taxonomy" id="354356"/>
    <lineage>
        <taxon>Bacteria</taxon>
        <taxon>Pseudomonadati</taxon>
        <taxon>Bacteroidota</taxon>
        <taxon>Chitinophagia</taxon>
        <taxon>Chitinophagales</taxon>
        <taxon>Chitinophagaceae</taxon>
        <taxon>Niastella</taxon>
    </lineage>
</organism>
<dbReference type="SUPFAM" id="SSF49764">
    <property type="entry name" value="HSP20-like chaperones"/>
    <property type="match status" value="1"/>
</dbReference>
<comment type="similarity">
    <text evidence="1 2">Belongs to the small heat shock protein (HSP20) family.</text>
</comment>
<evidence type="ECO:0000313" key="4">
    <source>
        <dbReference type="EMBL" id="OQP53293.1"/>
    </source>
</evidence>
<evidence type="ECO:0000313" key="5">
    <source>
        <dbReference type="Proteomes" id="UP000192277"/>
    </source>
</evidence>
<dbReference type="RefSeq" id="WP_014218167.1">
    <property type="nucleotide sequence ID" value="NZ_LWBO01000003.1"/>
</dbReference>
<accession>A0ABX3P244</accession>
<dbReference type="Pfam" id="PF00011">
    <property type="entry name" value="HSP20"/>
    <property type="match status" value="1"/>
</dbReference>
<evidence type="ECO:0000256" key="2">
    <source>
        <dbReference type="RuleBase" id="RU003616"/>
    </source>
</evidence>
<dbReference type="Proteomes" id="UP000192277">
    <property type="component" value="Unassembled WGS sequence"/>
</dbReference>
<sequence length="143" mass="16426">MLKNPSSYSRTASIYPGIYQPVFTKEQEVVKIKSSNPPVNILEFPDYYEIEMPAPGFQKGDFFIKSNGCSLLIIGYKKCIDNTGEATYHQHGFQCKYVTRSVDLPNDADTEFGTAEYRNGVLYIYLYRTRCPVQNHQNIIIVY</sequence>
<gene>
    <name evidence="4" type="ORF">A4D02_23165</name>
</gene>
<dbReference type="InterPro" id="IPR008978">
    <property type="entry name" value="HSP20-like_chaperone"/>
</dbReference>
<name>A0ABX3P244_9BACT</name>
<reference evidence="4 5" key="1">
    <citation type="submission" date="2016-04" db="EMBL/GenBank/DDBJ databases">
        <authorList>
            <person name="Chen L."/>
            <person name="Zhuang W."/>
            <person name="Wang G."/>
        </authorList>
    </citation>
    <scope>NUCLEOTIDE SEQUENCE [LARGE SCALE GENOMIC DNA]</scope>
    <source>
        <strain evidence="5">GR20</strain>
    </source>
</reference>
<evidence type="ECO:0000256" key="1">
    <source>
        <dbReference type="PROSITE-ProRule" id="PRU00285"/>
    </source>
</evidence>
<comment type="caution">
    <text evidence="4">The sequence shown here is derived from an EMBL/GenBank/DDBJ whole genome shotgun (WGS) entry which is preliminary data.</text>
</comment>
<dbReference type="PROSITE" id="PS01031">
    <property type="entry name" value="SHSP"/>
    <property type="match status" value="1"/>
</dbReference>
<evidence type="ECO:0000259" key="3">
    <source>
        <dbReference type="PROSITE" id="PS01031"/>
    </source>
</evidence>
<protein>
    <recommendedName>
        <fullName evidence="3">SHSP domain-containing protein</fullName>
    </recommendedName>
</protein>
<feature type="domain" description="SHSP" evidence="3">
    <location>
        <begin position="30"/>
        <end position="143"/>
    </location>
</feature>
<dbReference type="CDD" id="cd06464">
    <property type="entry name" value="ACD_sHsps-like"/>
    <property type="match status" value="1"/>
</dbReference>
<proteinExistence type="inferred from homology"/>
<keyword evidence="5" id="KW-1185">Reference proteome</keyword>
<dbReference type="InterPro" id="IPR002068">
    <property type="entry name" value="A-crystallin/Hsp20_dom"/>
</dbReference>
<dbReference type="EMBL" id="LWBO01000003">
    <property type="protein sequence ID" value="OQP53293.1"/>
    <property type="molecule type" value="Genomic_DNA"/>
</dbReference>
<dbReference type="Gene3D" id="2.60.40.790">
    <property type="match status" value="1"/>
</dbReference>